<name>A0ABN6DCM8_9BURK</name>
<dbReference type="PANTHER" id="PTHR43236">
    <property type="entry name" value="ANTITOXIN HIGA1"/>
    <property type="match status" value="1"/>
</dbReference>
<evidence type="ECO:0000259" key="2">
    <source>
        <dbReference type="PROSITE" id="PS50943"/>
    </source>
</evidence>
<dbReference type="InterPro" id="IPR010359">
    <property type="entry name" value="IrrE_HExxH"/>
</dbReference>
<protein>
    <recommendedName>
        <fullName evidence="2">HTH cro/C1-type domain-containing protein</fullName>
    </recommendedName>
</protein>
<dbReference type="Proteomes" id="UP000824366">
    <property type="component" value="Chromosome"/>
</dbReference>
<reference evidence="3 4" key="1">
    <citation type="journal article" date="2021" name="Microbiol. Spectr.">
        <title>A Single Bacterium Capable of Oxidation and Reduction of Iron at Circumneutral pH.</title>
        <authorList>
            <person name="Kato S."/>
            <person name="Ohkuma M."/>
        </authorList>
    </citation>
    <scope>NUCLEOTIDE SEQUENCE [LARGE SCALE GENOMIC DNA]</scope>
    <source>
        <strain evidence="3 4">MIZ03</strain>
    </source>
</reference>
<feature type="domain" description="HTH cro/C1-type" evidence="2">
    <location>
        <begin position="18"/>
        <end position="72"/>
    </location>
</feature>
<dbReference type="Pfam" id="PF06114">
    <property type="entry name" value="Peptidase_M78"/>
    <property type="match status" value="1"/>
</dbReference>
<comment type="similarity">
    <text evidence="1">Belongs to the short-chain fatty acyl-CoA assimilation regulator (ScfR) family.</text>
</comment>
<dbReference type="Pfam" id="PF01381">
    <property type="entry name" value="HTH_3"/>
    <property type="match status" value="1"/>
</dbReference>
<evidence type="ECO:0000313" key="3">
    <source>
        <dbReference type="EMBL" id="BCO29789.1"/>
    </source>
</evidence>
<dbReference type="Gene3D" id="1.10.260.40">
    <property type="entry name" value="lambda repressor-like DNA-binding domains"/>
    <property type="match status" value="1"/>
</dbReference>
<proteinExistence type="inferred from homology"/>
<gene>
    <name evidence="3" type="ORF">MIZ03_4713</name>
</gene>
<dbReference type="Gene3D" id="1.10.10.2910">
    <property type="match status" value="1"/>
</dbReference>
<sequence>MTTHKFQPNWTSPPGDSILDILRYKSISLEEFSQKFGETQSAIDALVHGRTELTIKHAKKLESLFGSPYTFWLAREEQYRNDLRRSKDEEKRSLNMQWLSELPLKDMVRFGWLRPKVNAKPNLTECYEFFNVTSVDEWRDSFNHQLGLASFRTSNSFAHKPLSVAAWLRKAEIDGTAAKCADWNAEKFQASLNEIRKLTRIKSPLEFLPILKNICADAGVAVTVVRAPTGCRASGAARFITPNKALIVLSFRHLTDDHFWFTFFHEAGHLLLHKRATVFIDGLEDNASILEDEANAFAQDVLIPENNISRLTSIELNTMGIARFAKDIGVSPGIVIGQMQNSGRISHDRLNGYKNRYTWAEIDEYLSSP</sequence>
<dbReference type="PANTHER" id="PTHR43236:SF1">
    <property type="entry name" value="BLL7220 PROTEIN"/>
    <property type="match status" value="1"/>
</dbReference>
<evidence type="ECO:0000313" key="4">
    <source>
        <dbReference type="Proteomes" id="UP000824366"/>
    </source>
</evidence>
<dbReference type="InterPro" id="IPR010982">
    <property type="entry name" value="Lambda_DNA-bd_dom_sf"/>
</dbReference>
<dbReference type="SUPFAM" id="SSF47413">
    <property type="entry name" value="lambda repressor-like DNA-binding domains"/>
    <property type="match status" value="1"/>
</dbReference>
<accession>A0ABN6DCM8</accession>
<dbReference type="PROSITE" id="PS50943">
    <property type="entry name" value="HTH_CROC1"/>
    <property type="match status" value="1"/>
</dbReference>
<organism evidence="3 4">
    <name type="scientific">Rhodoferax lithotrophicus</name>
    <dbReference type="NCBI Taxonomy" id="2798804"/>
    <lineage>
        <taxon>Bacteria</taxon>
        <taxon>Pseudomonadati</taxon>
        <taxon>Pseudomonadota</taxon>
        <taxon>Betaproteobacteria</taxon>
        <taxon>Burkholderiales</taxon>
        <taxon>Comamonadaceae</taxon>
        <taxon>Rhodoferax</taxon>
    </lineage>
</organism>
<dbReference type="RefSeq" id="WP_223906125.1">
    <property type="nucleotide sequence ID" value="NZ_AP024238.1"/>
</dbReference>
<keyword evidence="4" id="KW-1185">Reference proteome</keyword>
<evidence type="ECO:0000256" key="1">
    <source>
        <dbReference type="ARBA" id="ARBA00007227"/>
    </source>
</evidence>
<dbReference type="InterPro" id="IPR001387">
    <property type="entry name" value="Cro/C1-type_HTH"/>
</dbReference>
<dbReference type="InterPro" id="IPR052345">
    <property type="entry name" value="Rad_response_metalloprotease"/>
</dbReference>
<dbReference type="EMBL" id="AP024238">
    <property type="protein sequence ID" value="BCO29789.1"/>
    <property type="molecule type" value="Genomic_DNA"/>
</dbReference>